<keyword evidence="3" id="KW-1185">Reference proteome</keyword>
<keyword evidence="1" id="KW-1133">Transmembrane helix</keyword>
<dbReference type="EMBL" id="CP137852">
    <property type="protein sequence ID" value="WPB83381.1"/>
    <property type="molecule type" value="Genomic_DNA"/>
</dbReference>
<sequence length="52" mass="5520">MSTTYPDADSLRIPPKPRMARAQPVSAMPLQLAASAVSAFGLAWLLSHLIIG</sequence>
<dbReference type="Proteomes" id="UP001305521">
    <property type="component" value="Chromosome"/>
</dbReference>
<evidence type="ECO:0000313" key="2">
    <source>
        <dbReference type="EMBL" id="WPB83381.1"/>
    </source>
</evidence>
<protein>
    <submittedName>
        <fullName evidence="2">Uncharacterized protein</fullName>
    </submittedName>
</protein>
<proteinExistence type="predicted"/>
<keyword evidence="1" id="KW-0472">Membrane</keyword>
<feature type="transmembrane region" description="Helical" evidence="1">
    <location>
        <begin position="32"/>
        <end position="51"/>
    </location>
</feature>
<dbReference type="RefSeq" id="WP_318647359.1">
    <property type="nucleotide sequence ID" value="NZ_CP137852.1"/>
</dbReference>
<gene>
    <name evidence="2" type="ORF">R9Z33_14860</name>
</gene>
<name>A0ABZ0PCY1_9PROT</name>
<evidence type="ECO:0000256" key="1">
    <source>
        <dbReference type="SAM" id="Phobius"/>
    </source>
</evidence>
<accession>A0ABZ0PCY1</accession>
<organism evidence="2 3">
    <name type="scientific">Sediminicoccus rosea</name>
    <dbReference type="NCBI Taxonomy" id="1225128"/>
    <lineage>
        <taxon>Bacteria</taxon>
        <taxon>Pseudomonadati</taxon>
        <taxon>Pseudomonadota</taxon>
        <taxon>Alphaproteobacteria</taxon>
        <taxon>Acetobacterales</taxon>
        <taxon>Roseomonadaceae</taxon>
        <taxon>Sediminicoccus</taxon>
    </lineage>
</organism>
<evidence type="ECO:0000313" key="3">
    <source>
        <dbReference type="Proteomes" id="UP001305521"/>
    </source>
</evidence>
<reference evidence="2 3" key="1">
    <citation type="submission" date="2023-11" db="EMBL/GenBank/DDBJ databases">
        <title>Arctic aerobic anoxygenic photoheterotroph Sediminicoccus rosea KRV36 adapts its photosynthesis to long days of polar summer.</title>
        <authorList>
            <person name="Tomasch J."/>
            <person name="Kopejtka K."/>
            <person name="Bily T."/>
            <person name="Gardiner A.T."/>
            <person name="Gardian Z."/>
            <person name="Shivaramu S."/>
            <person name="Koblizek M."/>
            <person name="Engelhardt F."/>
            <person name="Kaftan D."/>
        </authorList>
    </citation>
    <scope>NUCLEOTIDE SEQUENCE [LARGE SCALE GENOMIC DNA]</scope>
    <source>
        <strain evidence="2 3">R-30</strain>
    </source>
</reference>
<keyword evidence="1" id="KW-0812">Transmembrane</keyword>